<dbReference type="PROSITE" id="PS00893">
    <property type="entry name" value="NUDIX_BOX"/>
    <property type="match status" value="1"/>
</dbReference>
<dbReference type="InterPro" id="IPR015376">
    <property type="entry name" value="Znr_NADH_PPase"/>
</dbReference>
<evidence type="ECO:0000256" key="7">
    <source>
        <dbReference type="ARBA" id="ARBA00022842"/>
    </source>
</evidence>
<comment type="cofactor">
    <cofactor evidence="2">
        <name>Zn(2+)</name>
        <dbReference type="ChEBI" id="CHEBI:29105"/>
    </cofactor>
</comment>
<evidence type="ECO:0000256" key="6">
    <source>
        <dbReference type="ARBA" id="ARBA00022801"/>
    </source>
</evidence>
<evidence type="ECO:0000256" key="8">
    <source>
        <dbReference type="ARBA" id="ARBA00023027"/>
    </source>
</evidence>
<evidence type="ECO:0000256" key="4">
    <source>
        <dbReference type="ARBA" id="ARBA00012381"/>
    </source>
</evidence>
<dbReference type="SUPFAM" id="SSF55811">
    <property type="entry name" value="Nudix"/>
    <property type="match status" value="1"/>
</dbReference>
<sequence length="280" mass="31783">MGKIHTFELCDYQPEQHDQPYRYLVISQGQVLSTTAADLTLHSHADVHCRWPELTSQTETVFIGIANRNIPCFVIELAQPVEPEANHWLSPRALMANASADEYVALSRALQLGVWAREHRYCGVCGAPTRQHQTERAMFCEPCNKLYFPRIAPCIITIVTRGEYCLLAHHSRYKVNSYSTLAGFIEAGESIEDAVHREVKEEVGITIRDLEYFGSQSWPFPGQLMVGFIAHYDSGDIVIDDDEISDAQWFHYTRLPETPPPLSISGQLIQTFVDRCRQAQ</sequence>
<dbReference type="EC" id="3.6.1.22" evidence="4"/>
<evidence type="ECO:0000256" key="2">
    <source>
        <dbReference type="ARBA" id="ARBA00001947"/>
    </source>
</evidence>
<evidence type="ECO:0000313" key="11">
    <source>
        <dbReference type="EMBL" id="MFK4751017.1"/>
    </source>
</evidence>
<protein>
    <recommendedName>
        <fullName evidence="4">NAD(+) diphosphatase</fullName>
        <ecNumber evidence="4">3.6.1.22</ecNumber>
    </recommendedName>
</protein>
<dbReference type="RefSeq" id="WP_369857232.1">
    <property type="nucleotide sequence ID" value="NZ_JBBKTX010000001.1"/>
</dbReference>
<proteinExistence type="inferred from homology"/>
<keyword evidence="8" id="KW-0520">NAD</keyword>
<dbReference type="PANTHER" id="PTHR42904:SF6">
    <property type="entry name" value="NAD-CAPPED RNA HYDROLASE NUDT12"/>
    <property type="match status" value="1"/>
</dbReference>
<dbReference type="InterPro" id="IPR050241">
    <property type="entry name" value="NAD-cap_RNA_hydrolase_NudC"/>
</dbReference>
<dbReference type="PANTHER" id="PTHR42904">
    <property type="entry name" value="NUDIX HYDROLASE, NUDC SUBFAMILY"/>
    <property type="match status" value="1"/>
</dbReference>
<evidence type="ECO:0000259" key="10">
    <source>
        <dbReference type="PROSITE" id="PS51462"/>
    </source>
</evidence>
<dbReference type="InterPro" id="IPR015797">
    <property type="entry name" value="NUDIX_hydrolase-like_dom_sf"/>
</dbReference>
<comment type="similarity">
    <text evidence="3">Belongs to the Nudix hydrolase family. NudC subfamily.</text>
</comment>
<name>A0ABW8NDJ2_9GAMM</name>
<keyword evidence="6 11" id="KW-0378">Hydrolase</keyword>
<gene>
    <name evidence="11" type="primary">nudC</name>
    <name evidence="11" type="ORF">WG929_01220</name>
</gene>
<dbReference type="CDD" id="cd03429">
    <property type="entry name" value="NUDIX_NADH_pyrophosphatase_Nudt13"/>
    <property type="match status" value="1"/>
</dbReference>
<dbReference type="Gene3D" id="3.90.79.20">
    <property type="match status" value="1"/>
</dbReference>
<dbReference type="InterPro" id="IPR015375">
    <property type="entry name" value="NADH_PPase-like_N"/>
</dbReference>
<feature type="domain" description="Nudix hydrolase" evidence="10">
    <location>
        <begin position="149"/>
        <end position="274"/>
    </location>
</feature>
<keyword evidence="12" id="KW-1185">Reference proteome</keyword>
<dbReference type="Pfam" id="PF09297">
    <property type="entry name" value="Zn_ribbon_NUD"/>
    <property type="match status" value="1"/>
</dbReference>
<evidence type="ECO:0000256" key="1">
    <source>
        <dbReference type="ARBA" id="ARBA00001946"/>
    </source>
</evidence>
<dbReference type="PROSITE" id="PS51462">
    <property type="entry name" value="NUDIX"/>
    <property type="match status" value="1"/>
</dbReference>
<evidence type="ECO:0000313" key="12">
    <source>
        <dbReference type="Proteomes" id="UP001620597"/>
    </source>
</evidence>
<reference evidence="11 12" key="1">
    <citation type="submission" date="2024-03" db="EMBL/GenBank/DDBJ databases">
        <title>High-quality draft genome sequence of Oceanobacter sp. wDCs-4.</title>
        <authorList>
            <person name="Dong C."/>
        </authorList>
    </citation>
    <scope>NUCLEOTIDE SEQUENCE [LARGE SCALE GENOMIC DNA]</scope>
    <source>
        <strain evidence="12">wDCs-4</strain>
    </source>
</reference>
<evidence type="ECO:0000256" key="5">
    <source>
        <dbReference type="ARBA" id="ARBA00022723"/>
    </source>
</evidence>
<dbReference type="Pfam" id="PF09296">
    <property type="entry name" value="NUDIX-like"/>
    <property type="match status" value="1"/>
</dbReference>
<keyword evidence="7" id="KW-0460">Magnesium</keyword>
<dbReference type="NCBIfam" id="NF001299">
    <property type="entry name" value="PRK00241.1"/>
    <property type="match status" value="1"/>
</dbReference>
<dbReference type="Proteomes" id="UP001620597">
    <property type="component" value="Unassembled WGS sequence"/>
</dbReference>
<accession>A0ABW8NDJ2</accession>
<dbReference type="EMBL" id="JBBKTX010000001">
    <property type="protein sequence ID" value="MFK4751017.1"/>
    <property type="molecule type" value="Genomic_DNA"/>
</dbReference>
<dbReference type="InterPro" id="IPR049734">
    <property type="entry name" value="NudC-like_C"/>
</dbReference>
<comment type="caution">
    <text evidence="11">The sequence shown here is derived from an EMBL/GenBank/DDBJ whole genome shotgun (WGS) entry which is preliminary data.</text>
</comment>
<comment type="cofactor">
    <cofactor evidence="1">
        <name>Mg(2+)</name>
        <dbReference type="ChEBI" id="CHEBI:18420"/>
    </cofactor>
</comment>
<organism evidence="11 12">
    <name type="scientific">Oceanobacter antarcticus</name>
    <dbReference type="NCBI Taxonomy" id="3133425"/>
    <lineage>
        <taxon>Bacteria</taxon>
        <taxon>Pseudomonadati</taxon>
        <taxon>Pseudomonadota</taxon>
        <taxon>Gammaproteobacteria</taxon>
        <taxon>Oceanospirillales</taxon>
        <taxon>Oceanospirillaceae</taxon>
        <taxon>Oceanobacter</taxon>
    </lineage>
</organism>
<comment type="catalytic activity">
    <reaction evidence="9">
        <text>a 5'-end NAD(+)-phospho-ribonucleoside in mRNA + H2O = a 5'-end phospho-adenosine-phospho-ribonucleoside in mRNA + beta-nicotinamide D-ribonucleotide + 2 H(+)</text>
        <dbReference type="Rhea" id="RHEA:60876"/>
        <dbReference type="Rhea" id="RHEA-COMP:15698"/>
        <dbReference type="Rhea" id="RHEA-COMP:15719"/>
        <dbReference type="ChEBI" id="CHEBI:14649"/>
        <dbReference type="ChEBI" id="CHEBI:15377"/>
        <dbReference type="ChEBI" id="CHEBI:15378"/>
        <dbReference type="ChEBI" id="CHEBI:144029"/>
        <dbReference type="ChEBI" id="CHEBI:144051"/>
    </reaction>
    <physiologicalReaction direction="left-to-right" evidence="9">
        <dbReference type="Rhea" id="RHEA:60877"/>
    </physiologicalReaction>
</comment>
<dbReference type="Pfam" id="PF00293">
    <property type="entry name" value="NUDIX"/>
    <property type="match status" value="1"/>
</dbReference>
<dbReference type="Gene3D" id="3.90.79.10">
    <property type="entry name" value="Nucleoside Triphosphate Pyrophosphohydrolase"/>
    <property type="match status" value="1"/>
</dbReference>
<dbReference type="InterPro" id="IPR020084">
    <property type="entry name" value="NUDIX_hydrolase_CS"/>
</dbReference>
<dbReference type="InterPro" id="IPR000086">
    <property type="entry name" value="NUDIX_hydrolase_dom"/>
</dbReference>
<evidence type="ECO:0000256" key="9">
    <source>
        <dbReference type="ARBA" id="ARBA00023679"/>
    </source>
</evidence>
<dbReference type="GO" id="GO:0016787">
    <property type="term" value="F:hydrolase activity"/>
    <property type="evidence" value="ECO:0007669"/>
    <property type="project" value="UniProtKB-KW"/>
</dbReference>
<evidence type="ECO:0000256" key="3">
    <source>
        <dbReference type="ARBA" id="ARBA00009595"/>
    </source>
</evidence>
<keyword evidence="5" id="KW-0479">Metal-binding</keyword>